<evidence type="ECO:0000313" key="1">
    <source>
        <dbReference type="EMBL" id="KAG5616152.1"/>
    </source>
</evidence>
<dbReference type="EMBL" id="JACXVP010000003">
    <property type="protein sequence ID" value="KAG5616152.1"/>
    <property type="molecule type" value="Genomic_DNA"/>
</dbReference>
<dbReference type="AlphaFoldDB" id="A0A9J5ZVC4"/>
<name>A0A9J5ZVC4_SOLCO</name>
<protein>
    <submittedName>
        <fullName evidence="1">Uncharacterized protein</fullName>
    </submittedName>
</protein>
<proteinExistence type="predicted"/>
<comment type="caution">
    <text evidence="1">The sequence shown here is derived from an EMBL/GenBank/DDBJ whole genome shotgun (WGS) entry which is preliminary data.</text>
</comment>
<sequence>MAFKKINDVSCKDSTVATFVNFSDVDPITRHDFKTNGKKEQISNDTQNCNPWGNITSKLFDELSHSGFNFGESKNLIDSSNSTKVNSFMVDATDMDENLKKTIDEKNLQIAELIGKLDLYNSGESHHILTTQEKIDIDSPTKPVDSQAQNILLHVKLDHKKDLISEVLRPVVSPKMEESVIILQYGSFEPVEVSALKKTTNTSKVDGFFNEESSDTWTLIALKRQKNQGTSKL</sequence>
<keyword evidence="2" id="KW-1185">Reference proteome</keyword>
<evidence type="ECO:0000313" key="2">
    <source>
        <dbReference type="Proteomes" id="UP000824120"/>
    </source>
</evidence>
<organism evidence="1 2">
    <name type="scientific">Solanum commersonii</name>
    <name type="common">Commerson's wild potato</name>
    <name type="synonym">Commerson's nightshade</name>
    <dbReference type="NCBI Taxonomy" id="4109"/>
    <lineage>
        <taxon>Eukaryota</taxon>
        <taxon>Viridiplantae</taxon>
        <taxon>Streptophyta</taxon>
        <taxon>Embryophyta</taxon>
        <taxon>Tracheophyta</taxon>
        <taxon>Spermatophyta</taxon>
        <taxon>Magnoliopsida</taxon>
        <taxon>eudicotyledons</taxon>
        <taxon>Gunneridae</taxon>
        <taxon>Pentapetalae</taxon>
        <taxon>asterids</taxon>
        <taxon>lamiids</taxon>
        <taxon>Solanales</taxon>
        <taxon>Solanaceae</taxon>
        <taxon>Solanoideae</taxon>
        <taxon>Solaneae</taxon>
        <taxon>Solanum</taxon>
    </lineage>
</organism>
<accession>A0A9J5ZVC4</accession>
<reference evidence="1 2" key="1">
    <citation type="submission" date="2020-09" db="EMBL/GenBank/DDBJ databases">
        <title>De no assembly of potato wild relative species, Solanum commersonii.</title>
        <authorList>
            <person name="Cho K."/>
        </authorList>
    </citation>
    <scope>NUCLEOTIDE SEQUENCE [LARGE SCALE GENOMIC DNA]</scope>
    <source>
        <strain evidence="1">LZ3.2</strain>
        <tissue evidence="1">Leaf</tissue>
    </source>
</reference>
<dbReference type="Proteomes" id="UP000824120">
    <property type="component" value="Chromosome 3"/>
</dbReference>
<dbReference type="OrthoDB" id="1729438at2759"/>
<gene>
    <name evidence="1" type="ORF">H5410_015976</name>
</gene>